<dbReference type="InterPro" id="IPR017969">
    <property type="entry name" value="Heavy-metal-associated_CS"/>
</dbReference>
<dbReference type="SUPFAM" id="SSF55008">
    <property type="entry name" value="HMA, heavy metal-associated domain"/>
    <property type="match status" value="1"/>
</dbReference>
<sequence length="197" mass="21591">MKHIVMALGAAILSSLCCILPVLAIVAGTSGLSTTITWLEPIRPFLIGTTVLVLGLAWFQKLRRGKETQCQCETEQKTKFVQSKLFLGIVTVFVGTMLLFPNYVHLFYPKAEKQVTSSGNIHLKTVSIPIEGMTCTGCEAHIEHEVDKLPGVVKSTASYQNGSAWVEFDGSMTDLPQIEKAIMSAGYRVIDKEKGQE</sequence>
<keyword evidence="10" id="KW-0476">Mercury</keyword>
<dbReference type="NCBIfam" id="NF033556">
    <property type="entry name" value="MerTP_fusion"/>
    <property type="match status" value="1"/>
</dbReference>
<evidence type="ECO:0000256" key="2">
    <source>
        <dbReference type="ARBA" id="ARBA00008224"/>
    </source>
</evidence>
<name>A0AAU7MZY6_9FLAO</name>
<dbReference type="KEGG" id="fld:ABNE31_04680"/>
<accession>A0AAU7MZY6</accession>
<evidence type="ECO:0000256" key="12">
    <source>
        <dbReference type="ARBA" id="ARBA00023136"/>
    </source>
</evidence>
<feature type="transmembrane region" description="Helical" evidence="15">
    <location>
        <begin position="41"/>
        <end position="59"/>
    </location>
</feature>
<organism evidence="17">
    <name type="scientific">Flagellimonas sp. MMG031</name>
    <dbReference type="NCBI Taxonomy" id="3158549"/>
    <lineage>
        <taxon>Bacteria</taxon>
        <taxon>Pseudomonadati</taxon>
        <taxon>Bacteroidota</taxon>
        <taxon>Flavobacteriia</taxon>
        <taxon>Flavobacteriales</taxon>
        <taxon>Flavobacteriaceae</taxon>
        <taxon>Flagellimonas</taxon>
    </lineage>
</organism>
<comment type="similarity">
    <text evidence="2">Belongs to the MerT family.</text>
</comment>
<proteinExistence type="inferred from homology"/>
<dbReference type="FunFam" id="3.30.70.100:FF:000001">
    <property type="entry name" value="ATPase copper transporting beta"/>
    <property type="match status" value="1"/>
</dbReference>
<protein>
    <recommendedName>
        <fullName evidence="3">Mercuric transport protein MerT</fullName>
    </recommendedName>
    <alternativeName>
        <fullName evidence="13">Mercury ion transport protein</fullName>
    </alternativeName>
</protein>
<dbReference type="InterPro" id="IPR036163">
    <property type="entry name" value="HMA_dom_sf"/>
</dbReference>
<evidence type="ECO:0000256" key="3">
    <source>
        <dbReference type="ARBA" id="ARBA00017053"/>
    </source>
</evidence>
<dbReference type="AlphaFoldDB" id="A0AAU7MZY6"/>
<dbReference type="PROSITE" id="PS50846">
    <property type="entry name" value="HMA_2"/>
    <property type="match status" value="1"/>
</dbReference>
<evidence type="ECO:0000256" key="10">
    <source>
        <dbReference type="ARBA" id="ARBA00022914"/>
    </source>
</evidence>
<dbReference type="PRINTS" id="PR00946">
    <property type="entry name" value="HGSCAVENGER"/>
</dbReference>
<dbReference type="GO" id="GO:0046872">
    <property type="term" value="F:metal ion binding"/>
    <property type="evidence" value="ECO:0007669"/>
    <property type="project" value="UniProtKB-KW"/>
</dbReference>
<reference evidence="17" key="1">
    <citation type="submission" date="2024-05" db="EMBL/GenBank/DDBJ databases">
        <title>Draft Genome Sequences of Flagellimonas sp. MMG031 and Marinobacter sp. MMG032 Isolated from the dinoflagellate Symbiodinium pilosum.</title>
        <authorList>
            <person name="Shikuma N.J."/>
            <person name="Farrell M.V."/>
        </authorList>
    </citation>
    <scope>NUCLEOTIDE SEQUENCE</scope>
    <source>
        <strain evidence="17">MMG031</strain>
    </source>
</reference>
<feature type="transmembrane region" description="Helical" evidence="15">
    <location>
        <begin position="85"/>
        <end position="108"/>
    </location>
</feature>
<dbReference type="InterPro" id="IPR006121">
    <property type="entry name" value="HMA_dom"/>
</dbReference>
<keyword evidence="5" id="KW-0475">Mercuric resistance</keyword>
<dbReference type="InterPro" id="IPR003457">
    <property type="entry name" value="Transprt_MerT"/>
</dbReference>
<evidence type="ECO:0000313" key="17">
    <source>
        <dbReference type="EMBL" id="XBQ24216.1"/>
    </source>
</evidence>
<keyword evidence="11 15" id="KW-1133">Transmembrane helix</keyword>
<evidence type="ECO:0000256" key="6">
    <source>
        <dbReference type="ARBA" id="ARBA00022475"/>
    </source>
</evidence>
<evidence type="ECO:0000256" key="7">
    <source>
        <dbReference type="ARBA" id="ARBA00022519"/>
    </source>
</evidence>
<dbReference type="Gene3D" id="3.30.70.100">
    <property type="match status" value="1"/>
</dbReference>
<comment type="function">
    <text evidence="14">Involved in mercury resistance. Probably transfers a mercuric ion from the periplasmic Hg(2+)-binding protein MerP to the cytoplasmic mercuric reductase MerA.</text>
</comment>
<feature type="domain" description="HMA" evidence="16">
    <location>
        <begin position="124"/>
        <end position="190"/>
    </location>
</feature>
<keyword evidence="8 15" id="KW-0812">Transmembrane</keyword>
<dbReference type="Pfam" id="PF02411">
    <property type="entry name" value="MerT"/>
    <property type="match status" value="1"/>
</dbReference>
<evidence type="ECO:0000256" key="14">
    <source>
        <dbReference type="ARBA" id="ARBA00045720"/>
    </source>
</evidence>
<dbReference type="EMBL" id="CP157804">
    <property type="protein sequence ID" value="XBQ24216.1"/>
    <property type="molecule type" value="Genomic_DNA"/>
</dbReference>
<dbReference type="InterPro" id="IPR001802">
    <property type="entry name" value="MerP/CopZ"/>
</dbReference>
<evidence type="ECO:0000256" key="1">
    <source>
        <dbReference type="ARBA" id="ARBA00004429"/>
    </source>
</evidence>
<dbReference type="GO" id="GO:0005886">
    <property type="term" value="C:plasma membrane"/>
    <property type="evidence" value="ECO:0007669"/>
    <property type="project" value="UniProtKB-SubCell"/>
</dbReference>
<dbReference type="PROSITE" id="PS01047">
    <property type="entry name" value="HMA_1"/>
    <property type="match status" value="1"/>
</dbReference>
<keyword evidence="6" id="KW-1003">Cell membrane</keyword>
<evidence type="ECO:0000256" key="5">
    <source>
        <dbReference type="ARBA" id="ARBA00022466"/>
    </source>
</evidence>
<dbReference type="Gene3D" id="1.10.287.910">
    <property type="entry name" value="bacterial mercury transporter, merf"/>
    <property type="match status" value="1"/>
</dbReference>
<dbReference type="RefSeq" id="WP_349352545.1">
    <property type="nucleotide sequence ID" value="NZ_CP157804.1"/>
</dbReference>
<dbReference type="Pfam" id="PF00403">
    <property type="entry name" value="HMA"/>
    <property type="match status" value="1"/>
</dbReference>
<keyword evidence="12 15" id="KW-0472">Membrane</keyword>
<evidence type="ECO:0000256" key="15">
    <source>
        <dbReference type="SAM" id="Phobius"/>
    </source>
</evidence>
<comment type="subcellular location">
    <subcellularLocation>
        <location evidence="1">Cell inner membrane</location>
        <topology evidence="1">Multi-pass membrane protein</topology>
    </subcellularLocation>
</comment>
<keyword evidence="9" id="KW-0479">Metal-binding</keyword>
<evidence type="ECO:0000259" key="16">
    <source>
        <dbReference type="PROSITE" id="PS50846"/>
    </source>
</evidence>
<dbReference type="CDD" id="cd00371">
    <property type="entry name" value="HMA"/>
    <property type="match status" value="1"/>
</dbReference>
<evidence type="ECO:0000256" key="9">
    <source>
        <dbReference type="ARBA" id="ARBA00022723"/>
    </source>
</evidence>
<evidence type="ECO:0000256" key="8">
    <source>
        <dbReference type="ARBA" id="ARBA00022692"/>
    </source>
</evidence>
<evidence type="ECO:0000256" key="13">
    <source>
        <dbReference type="ARBA" id="ARBA00030934"/>
    </source>
</evidence>
<dbReference type="GO" id="GO:0015097">
    <property type="term" value="F:mercury ion transmembrane transporter activity"/>
    <property type="evidence" value="ECO:0007669"/>
    <property type="project" value="InterPro"/>
</dbReference>
<keyword evidence="7" id="KW-0997">Cell inner membrane</keyword>
<evidence type="ECO:0000256" key="11">
    <source>
        <dbReference type="ARBA" id="ARBA00022989"/>
    </source>
</evidence>
<keyword evidence="4" id="KW-0813">Transport</keyword>
<gene>
    <name evidence="17" type="primary">merTP</name>
    <name evidence="17" type="ORF">ABNE31_04680</name>
</gene>
<evidence type="ECO:0000256" key="4">
    <source>
        <dbReference type="ARBA" id="ARBA00022448"/>
    </source>
</evidence>